<evidence type="ECO:0000256" key="7">
    <source>
        <dbReference type="ARBA" id="ARBA00023004"/>
    </source>
</evidence>
<evidence type="ECO:0000256" key="8">
    <source>
        <dbReference type="ARBA" id="ARBA00023133"/>
    </source>
</evidence>
<comment type="pathway">
    <text evidence="11">Porphyrin-containing compound metabolism.</text>
</comment>
<evidence type="ECO:0000256" key="10">
    <source>
        <dbReference type="ARBA" id="ARBA00023157"/>
    </source>
</evidence>
<dbReference type="Pfam" id="PF02628">
    <property type="entry name" value="COX15-CtaA"/>
    <property type="match status" value="2"/>
</dbReference>
<feature type="transmembrane region" description="Helical" evidence="13">
    <location>
        <begin position="173"/>
        <end position="201"/>
    </location>
</feature>
<feature type="transmembrane region" description="Helical" evidence="13">
    <location>
        <begin position="139"/>
        <end position="161"/>
    </location>
</feature>
<gene>
    <name evidence="14" type="ORF">GCM10017783_13250</name>
</gene>
<protein>
    <recommendedName>
        <fullName evidence="16">Cytochrome oxidase assembly</fullName>
    </recommendedName>
</protein>
<keyword evidence="8" id="KW-0350">Heme biosynthesis</keyword>
<keyword evidence="3 13" id="KW-0812">Transmembrane</keyword>
<evidence type="ECO:0000256" key="9">
    <source>
        <dbReference type="ARBA" id="ARBA00023136"/>
    </source>
</evidence>
<evidence type="ECO:0000256" key="2">
    <source>
        <dbReference type="ARBA" id="ARBA00022475"/>
    </source>
</evidence>
<feature type="transmembrane region" description="Helical" evidence="13">
    <location>
        <begin position="255"/>
        <end position="278"/>
    </location>
</feature>
<evidence type="ECO:0000313" key="14">
    <source>
        <dbReference type="EMBL" id="GHG02321.1"/>
    </source>
</evidence>
<evidence type="ECO:0000256" key="5">
    <source>
        <dbReference type="ARBA" id="ARBA00022989"/>
    </source>
</evidence>
<comment type="subcellular location">
    <subcellularLocation>
        <location evidence="1">Membrane</location>
        <topology evidence="1">Multi-pass membrane protein</topology>
    </subcellularLocation>
</comment>
<evidence type="ECO:0000256" key="12">
    <source>
        <dbReference type="SAM" id="MobiDB-lite"/>
    </source>
</evidence>
<dbReference type="Proteomes" id="UP000632154">
    <property type="component" value="Unassembled WGS sequence"/>
</dbReference>
<feature type="transmembrane region" description="Helical" evidence="13">
    <location>
        <begin position="374"/>
        <end position="394"/>
    </location>
</feature>
<accession>A0ABQ3K4W4</accession>
<feature type="transmembrane region" description="Helical" evidence="13">
    <location>
        <begin position="221"/>
        <end position="243"/>
    </location>
</feature>
<keyword evidence="4" id="KW-0479">Metal-binding</keyword>
<keyword evidence="10" id="KW-1015">Disulfide bond</keyword>
<dbReference type="InterPro" id="IPR003780">
    <property type="entry name" value="COX15/CtaA_fam"/>
</dbReference>
<evidence type="ECO:0000256" key="13">
    <source>
        <dbReference type="SAM" id="Phobius"/>
    </source>
</evidence>
<dbReference type="InterPro" id="IPR050450">
    <property type="entry name" value="COX15/CtaA_HemeA_synthase"/>
</dbReference>
<feature type="transmembrane region" description="Helical" evidence="13">
    <location>
        <begin position="22"/>
        <end position="42"/>
    </location>
</feature>
<evidence type="ECO:0000256" key="1">
    <source>
        <dbReference type="ARBA" id="ARBA00004141"/>
    </source>
</evidence>
<keyword evidence="15" id="KW-1185">Reference proteome</keyword>
<feature type="transmembrane region" description="Helical" evidence="13">
    <location>
        <begin position="310"/>
        <end position="330"/>
    </location>
</feature>
<feature type="transmembrane region" description="Helical" evidence="13">
    <location>
        <begin position="114"/>
        <end position="133"/>
    </location>
</feature>
<dbReference type="PANTHER" id="PTHR35457">
    <property type="entry name" value="HEME A SYNTHASE"/>
    <property type="match status" value="1"/>
</dbReference>
<dbReference type="EMBL" id="BNAL01000014">
    <property type="protein sequence ID" value="GHG02321.1"/>
    <property type="molecule type" value="Genomic_DNA"/>
</dbReference>
<evidence type="ECO:0000313" key="15">
    <source>
        <dbReference type="Proteomes" id="UP000632154"/>
    </source>
</evidence>
<dbReference type="PANTHER" id="PTHR35457:SF1">
    <property type="entry name" value="HEME A SYNTHASE"/>
    <property type="match status" value="1"/>
</dbReference>
<evidence type="ECO:0000256" key="11">
    <source>
        <dbReference type="ARBA" id="ARBA00023444"/>
    </source>
</evidence>
<keyword evidence="9 13" id="KW-0472">Membrane</keyword>
<sequence>MNKGVTLAGEHRPTEGPMNRRLTYLAWGALVYNLAVILWGAVVRITGAGAGCGDHWPLCDGQVVPLSFTAERVIEFSHRLTSGGSGLLAMGLFALAFAAPMRQAVTHPELAGRVRLSFVAGLVGAALLVAGAVSAAGSLVLWGAGLGLLALLGWLTALLSLRQLSWAETFRRWPVVFGAALSFGLILLEGVVGGLQVLWGLTADSADPARGLVQGVHLANTFALLGALLLTALWAGGSPALWWTGRRSEPHQKQVWGLWSLGLLLTLLVGMAGAVTALGDLLFTPAPGTPLDTVRRDFGPAATLIENLRVVHPVLALVGSGYLLWMAARLRQLRPGAVVNRWAGWLSAAIAVQVVAGFLNVALKAPDWMQLAHLLLACIMWLMTVMLGYTALTLPEMNTEETRTGQEMPEWQGAGQHPTGLNRREREGVRV</sequence>
<feature type="transmembrane region" description="Helical" evidence="13">
    <location>
        <begin position="83"/>
        <end position="102"/>
    </location>
</feature>
<feature type="compositionally biased region" description="Basic and acidic residues" evidence="12">
    <location>
        <begin position="422"/>
        <end position="431"/>
    </location>
</feature>
<keyword evidence="7" id="KW-0408">Iron</keyword>
<feature type="region of interest" description="Disordered" evidence="12">
    <location>
        <begin position="400"/>
        <end position="431"/>
    </location>
</feature>
<evidence type="ECO:0000256" key="4">
    <source>
        <dbReference type="ARBA" id="ARBA00022723"/>
    </source>
</evidence>
<keyword evidence="2" id="KW-1003">Cell membrane</keyword>
<feature type="transmembrane region" description="Helical" evidence="13">
    <location>
        <begin position="342"/>
        <end position="362"/>
    </location>
</feature>
<organism evidence="14 15">
    <name type="scientific">Deinococcus piscis</name>
    <dbReference type="NCBI Taxonomy" id="394230"/>
    <lineage>
        <taxon>Bacteria</taxon>
        <taxon>Thermotogati</taxon>
        <taxon>Deinococcota</taxon>
        <taxon>Deinococci</taxon>
        <taxon>Deinococcales</taxon>
        <taxon>Deinococcaceae</taxon>
        <taxon>Deinococcus</taxon>
    </lineage>
</organism>
<evidence type="ECO:0000256" key="6">
    <source>
        <dbReference type="ARBA" id="ARBA00023002"/>
    </source>
</evidence>
<keyword evidence="5 13" id="KW-1133">Transmembrane helix</keyword>
<evidence type="ECO:0008006" key="16">
    <source>
        <dbReference type="Google" id="ProtNLM"/>
    </source>
</evidence>
<evidence type="ECO:0000256" key="3">
    <source>
        <dbReference type="ARBA" id="ARBA00022692"/>
    </source>
</evidence>
<keyword evidence="6" id="KW-0560">Oxidoreductase</keyword>
<reference evidence="15" key="1">
    <citation type="journal article" date="2019" name="Int. J. Syst. Evol. Microbiol.">
        <title>The Global Catalogue of Microorganisms (GCM) 10K type strain sequencing project: providing services to taxonomists for standard genome sequencing and annotation.</title>
        <authorList>
            <consortium name="The Broad Institute Genomics Platform"/>
            <consortium name="The Broad Institute Genome Sequencing Center for Infectious Disease"/>
            <person name="Wu L."/>
            <person name="Ma J."/>
        </authorList>
    </citation>
    <scope>NUCLEOTIDE SEQUENCE [LARGE SCALE GENOMIC DNA]</scope>
    <source>
        <strain evidence="15">CGMCC 1.18439</strain>
    </source>
</reference>
<name>A0ABQ3K4W4_9DEIO</name>
<comment type="caution">
    <text evidence="14">The sequence shown here is derived from an EMBL/GenBank/DDBJ whole genome shotgun (WGS) entry which is preliminary data.</text>
</comment>
<proteinExistence type="predicted"/>